<dbReference type="AlphaFoldDB" id="A0AAW0Y2P9"/>
<dbReference type="GO" id="GO:0034451">
    <property type="term" value="C:centriolar satellite"/>
    <property type="evidence" value="ECO:0007669"/>
    <property type="project" value="TreeGrafter"/>
</dbReference>
<keyword evidence="7" id="KW-0966">Cell projection</keyword>
<accession>A0AAW0Y2P9</accession>
<dbReference type="PANTHER" id="PTHR18879:SF20">
    <property type="entry name" value="CENTROSOMAL PROTEIN OF 290 KDA"/>
    <property type="match status" value="1"/>
</dbReference>
<keyword evidence="6" id="KW-0206">Cytoskeleton</keyword>
<evidence type="ECO:0000256" key="8">
    <source>
        <dbReference type="SAM" id="Coils"/>
    </source>
</evidence>
<dbReference type="EMBL" id="JARKIK010000016">
    <property type="protein sequence ID" value="KAK8747054.1"/>
    <property type="molecule type" value="Genomic_DNA"/>
</dbReference>
<evidence type="ECO:0000256" key="4">
    <source>
        <dbReference type="ARBA" id="ARBA00022794"/>
    </source>
</evidence>
<dbReference type="InterPro" id="IPR026201">
    <property type="entry name" value="Cep290"/>
</dbReference>
<feature type="non-terminal residue" evidence="9">
    <location>
        <position position="456"/>
    </location>
</feature>
<evidence type="ECO:0000313" key="9">
    <source>
        <dbReference type="EMBL" id="KAK8747054.1"/>
    </source>
</evidence>
<dbReference type="GO" id="GO:0097711">
    <property type="term" value="P:ciliary basal body-plasma membrane docking"/>
    <property type="evidence" value="ECO:0007669"/>
    <property type="project" value="TreeGrafter"/>
</dbReference>
<evidence type="ECO:0000256" key="7">
    <source>
        <dbReference type="ARBA" id="ARBA00023273"/>
    </source>
</evidence>
<evidence type="ECO:0000256" key="1">
    <source>
        <dbReference type="ARBA" id="ARBA00004120"/>
    </source>
</evidence>
<organism evidence="9 10">
    <name type="scientific">Cherax quadricarinatus</name>
    <name type="common">Australian red claw crayfish</name>
    <dbReference type="NCBI Taxonomy" id="27406"/>
    <lineage>
        <taxon>Eukaryota</taxon>
        <taxon>Metazoa</taxon>
        <taxon>Ecdysozoa</taxon>
        <taxon>Arthropoda</taxon>
        <taxon>Crustacea</taxon>
        <taxon>Multicrustacea</taxon>
        <taxon>Malacostraca</taxon>
        <taxon>Eumalacostraca</taxon>
        <taxon>Eucarida</taxon>
        <taxon>Decapoda</taxon>
        <taxon>Pleocyemata</taxon>
        <taxon>Astacidea</taxon>
        <taxon>Parastacoidea</taxon>
        <taxon>Parastacidae</taxon>
        <taxon>Cherax</taxon>
    </lineage>
</organism>
<dbReference type="Proteomes" id="UP001445076">
    <property type="component" value="Unassembled WGS sequence"/>
</dbReference>
<dbReference type="GO" id="GO:1905515">
    <property type="term" value="P:non-motile cilium assembly"/>
    <property type="evidence" value="ECO:0007669"/>
    <property type="project" value="TreeGrafter"/>
</dbReference>
<gene>
    <name evidence="9" type="ORF">OTU49_016963</name>
</gene>
<feature type="coiled-coil region" evidence="8">
    <location>
        <begin position="67"/>
        <end position="242"/>
    </location>
</feature>
<name>A0AAW0Y2P9_CHEQU</name>
<evidence type="ECO:0000313" key="10">
    <source>
        <dbReference type="Proteomes" id="UP001445076"/>
    </source>
</evidence>
<reference evidence="9 10" key="1">
    <citation type="journal article" date="2024" name="BMC Genomics">
        <title>Genome assembly of redclaw crayfish (Cherax quadricarinatus) provides insights into its immune adaptation and hypoxia tolerance.</title>
        <authorList>
            <person name="Liu Z."/>
            <person name="Zheng J."/>
            <person name="Li H."/>
            <person name="Fang K."/>
            <person name="Wang S."/>
            <person name="He J."/>
            <person name="Zhou D."/>
            <person name="Weng S."/>
            <person name="Chi M."/>
            <person name="Gu Z."/>
            <person name="He J."/>
            <person name="Li F."/>
            <person name="Wang M."/>
        </authorList>
    </citation>
    <scope>NUCLEOTIDE SEQUENCE [LARGE SCALE GENOMIC DNA]</scope>
    <source>
        <strain evidence="9">ZL_2023a</strain>
    </source>
</reference>
<dbReference type="GO" id="GO:0035869">
    <property type="term" value="C:ciliary transition zone"/>
    <property type="evidence" value="ECO:0007669"/>
    <property type="project" value="TreeGrafter"/>
</dbReference>
<comment type="subcellular location">
    <subcellularLocation>
        <location evidence="1">Cytoplasm</location>
        <location evidence="1">Cytoskeleton</location>
        <location evidence="1">Cilium basal body</location>
    </subcellularLocation>
    <subcellularLocation>
        <location evidence="2">Cytoplasm</location>
        <location evidence="2">Cytoskeleton</location>
        <location evidence="2">Microtubule organizing center</location>
        <location evidence="2">Centrosome</location>
    </subcellularLocation>
</comment>
<keyword evidence="5 8" id="KW-0175">Coiled coil</keyword>
<evidence type="ECO:0000256" key="3">
    <source>
        <dbReference type="ARBA" id="ARBA00022490"/>
    </source>
</evidence>
<keyword evidence="3" id="KW-0963">Cytoplasm</keyword>
<keyword evidence="10" id="KW-1185">Reference proteome</keyword>
<dbReference type="GO" id="GO:1905349">
    <property type="term" value="P:ciliary transition zone assembly"/>
    <property type="evidence" value="ECO:0007669"/>
    <property type="project" value="TreeGrafter"/>
</dbReference>
<comment type="caution">
    <text evidence="9">The sequence shown here is derived from an EMBL/GenBank/DDBJ whole genome shotgun (WGS) entry which is preliminary data.</text>
</comment>
<keyword evidence="4" id="KW-0970">Cilium biogenesis/degradation</keyword>
<feature type="coiled-coil region" evidence="8">
    <location>
        <begin position="268"/>
        <end position="302"/>
    </location>
</feature>
<proteinExistence type="predicted"/>
<evidence type="ECO:0000256" key="5">
    <source>
        <dbReference type="ARBA" id="ARBA00023054"/>
    </source>
</evidence>
<evidence type="ECO:0000256" key="2">
    <source>
        <dbReference type="ARBA" id="ARBA00004300"/>
    </source>
</evidence>
<feature type="coiled-coil region" evidence="8">
    <location>
        <begin position="341"/>
        <end position="421"/>
    </location>
</feature>
<evidence type="ECO:0000256" key="6">
    <source>
        <dbReference type="ARBA" id="ARBA00023212"/>
    </source>
</evidence>
<sequence length="456" mass="51766">MAKHAQAVALEEELGHLAESVGRGDAQREQELQTEIARLQAIVASGDCPASEKNIAYDWSSGWRLKKKELEEALRQKNLEIQQFMDDLQACENERAYLQSSALELEDRLAEATKEINSITADYLSLKESHVHSQESLRVAREEIDGLRSHIEEMAIEKAHIQQNYDELSTAVDTRVDQLKEVVSEREQELQRLRSMVYQSSSQAPGSAQHNLDQLLQLEQEVKERDAEIARLGEQLTEASREIESSALLITKLKNMRVSAVEGEASIVNELRGELHQAQQHLQQMRTQLLAAEEDAQLHAQDLSTVIGELQSYMAGEFSLADAVRELKEVRSQVRIRDSQIVQLTTLVNALQININDLIEENGELREQLKLEPREDIDLPGVNKTNWQNSKKIIEHLTNQVNKLQDEKVTLRTKIYELTRELSNTKGSLQLTNLEVPKAFISGDTSRLQNQSINEQ</sequence>
<protein>
    <submittedName>
        <fullName evidence="9">Uncharacterized protein</fullName>
    </submittedName>
</protein>
<dbReference type="PANTHER" id="PTHR18879">
    <property type="entry name" value="CENTROSOMAL PROTEIN OF 290 KDA"/>
    <property type="match status" value="1"/>
</dbReference>